<protein>
    <submittedName>
        <fullName evidence="2">Uncharacterized protein</fullName>
    </submittedName>
</protein>
<dbReference type="InterPro" id="IPR043751">
    <property type="entry name" value="DUF5696"/>
</dbReference>
<evidence type="ECO:0000313" key="3">
    <source>
        <dbReference type="Proteomes" id="UP000681162"/>
    </source>
</evidence>
<comment type="caution">
    <text evidence="2">The sequence shown here is derived from an EMBL/GenBank/DDBJ whole genome shotgun (WGS) entry which is preliminary data.</text>
</comment>
<keyword evidence="1" id="KW-0472">Membrane</keyword>
<accession>A0A920CI25</accession>
<name>A0A920CI25_9BACL</name>
<reference evidence="2 3" key="1">
    <citation type="submission" date="2021-03" db="EMBL/GenBank/DDBJ databases">
        <title>Antimicrobial resistance genes in bacteria isolated from Japanese honey, and their potential for conferring macrolide and lincosamide resistance in the American foulbrood pathogen Paenibacillus larvae.</title>
        <authorList>
            <person name="Okamoto M."/>
            <person name="Kumagai M."/>
            <person name="Kanamori H."/>
            <person name="Takamatsu D."/>
        </authorList>
    </citation>
    <scope>NUCLEOTIDE SEQUENCE [LARGE SCALE GENOMIC DNA]</scope>
    <source>
        <strain evidence="2 3">J41TS12</strain>
    </source>
</reference>
<gene>
    <name evidence="2" type="ORF">J41TS12_31990</name>
</gene>
<dbReference type="Proteomes" id="UP000681162">
    <property type="component" value="Unassembled WGS sequence"/>
</dbReference>
<organism evidence="2 3">
    <name type="scientific">Paenibacillus antibioticophila</name>
    <dbReference type="NCBI Taxonomy" id="1274374"/>
    <lineage>
        <taxon>Bacteria</taxon>
        <taxon>Bacillati</taxon>
        <taxon>Bacillota</taxon>
        <taxon>Bacilli</taxon>
        <taxon>Bacillales</taxon>
        <taxon>Paenibacillaceae</taxon>
        <taxon>Paenibacillus</taxon>
    </lineage>
</organism>
<evidence type="ECO:0000313" key="2">
    <source>
        <dbReference type="EMBL" id="GIO38338.1"/>
    </source>
</evidence>
<feature type="transmembrane region" description="Helical" evidence="1">
    <location>
        <begin position="7"/>
        <end position="30"/>
    </location>
</feature>
<keyword evidence="3" id="KW-1185">Reference proteome</keyword>
<sequence length="866" mass="95692">MKNKKGVLWGGIAALTGAAMILFVVLYSGAPISPKLQQTPSAESYEEGKELTFLPDQAGGVAGMKLTAVQGSLGLYYSPETAEIAVKDHESGSIWYSNPLNRGEDTTASLYEQESLSSQFSLEYRDARTNLFMFRSYPDSIANGQFTAEAIDNGVRVIYTLGDTSNKLDQLPKYITVDRLEEAVLSKLDEETARYVSLRYYKVKDNPNLLERLDEQVSKELVLNKMLAAFEKAGYDEAQLAIDNELNEVEYSSMSSKPAFVVPLEYRLSGNGLQVRIPMSKVEENPAYPLHRIHLLEYFGAAGPEASGYMLVPDGSGALIHLNNGKVTDDRYSQAMYGGDHTQSSRNRLQVAQSARMPVYGLKNGAAAWFAVIEDGDAISSVNADIGGKLNAFNHVYSSFEIRAEDDLMMMSGNKLTQVRLTSDDKYEGDVQVEYLFLQGDEASYAGMAKRYQEKLLAGEGQGNTAAALEDASLPDSPDLPFHVDVVGAITRQASFLGVPYSDITALTTLEEARQIGEELNAAGISNLQMRLLGWSKGGMNHKPSAAAVQGEVGSKKELAELTSWLEEQGGGLYADVAFQKVYHDTLSFSPSQDAARFITREVAEQSPYRRDVNRMSSGLYGSYYLLSPAKLPYFIDQFLKGADKLKVSGIALRDLGDELNGDYRVSRPVHRQLAKEIVEGELAKIHHQQERLIIEGGNSYALPYADYVVGAPDGYSGFNILDEEVPFYQMVLHGYIGYAGEPVNLQADQDKERALLKVIEYGAAPYFVFTEADSSEVKFTAFDYLYSTQYTTWLETAAEMYKQANEVLGPLQSVNMVDHQMLQEGVYKTVYENGAYTIVNYNDYEVQTDGHVIEAKDYVAGGNMR</sequence>
<keyword evidence="1" id="KW-0812">Transmembrane</keyword>
<dbReference type="RefSeq" id="WP_212940444.1">
    <property type="nucleotide sequence ID" value="NZ_BORR01000011.1"/>
</dbReference>
<dbReference type="AlphaFoldDB" id="A0A920CI25"/>
<dbReference type="EMBL" id="BORR01000011">
    <property type="protein sequence ID" value="GIO38338.1"/>
    <property type="molecule type" value="Genomic_DNA"/>
</dbReference>
<proteinExistence type="predicted"/>
<dbReference type="Pfam" id="PF18952">
    <property type="entry name" value="DUF5696"/>
    <property type="match status" value="1"/>
</dbReference>
<keyword evidence="1" id="KW-1133">Transmembrane helix</keyword>
<evidence type="ECO:0000256" key="1">
    <source>
        <dbReference type="SAM" id="Phobius"/>
    </source>
</evidence>